<dbReference type="EMBL" id="CP030050">
    <property type="protein sequence ID" value="QOZ68138.1"/>
    <property type="molecule type" value="Genomic_DNA"/>
</dbReference>
<dbReference type="SUPFAM" id="SSF52540">
    <property type="entry name" value="P-loop containing nucleoside triphosphate hydrolases"/>
    <property type="match status" value="1"/>
</dbReference>
<keyword evidence="7 9" id="KW-0472">Membrane</keyword>
<keyword evidence="6 9" id="KW-1133">Transmembrane helix</keyword>
<evidence type="ECO:0000256" key="2">
    <source>
        <dbReference type="ARBA" id="ARBA00022475"/>
    </source>
</evidence>
<dbReference type="GO" id="GO:0005886">
    <property type="term" value="C:plasma membrane"/>
    <property type="evidence" value="ECO:0007669"/>
    <property type="project" value="UniProtKB-SubCell"/>
</dbReference>
<reference evidence="11 12" key="1">
    <citation type="submission" date="2018-06" db="EMBL/GenBank/DDBJ databases">
        <title>Comparative genomics of Bradyrhizobium nodulating Arachidis hypogaea.</title>
        <authorList>
            <person name="Li Y."/>
        </authorList>
    </citation>
    <scope>NUCLEOTIDE SEQUENCE [LARGE SCALE GENOMIC DNA]</scope>
    <source>
        <strain evidence="11 12">CCBAU 051107</strain>
    </source>
</reference>
<dbReference type="CDD" id="cd05387">
    <property type="entry name" value="BY-kinase"/>
    <property type="match status" value="1"/>
</dbReference>
<evidence type="ECO:0000256" key="7">
    <source>
        <dbReference type="ARBA" id="ARBA00023136"/>
    </source>
</evidence>
<dbReference type="InterPro" id="IPR033756">
    <property type="entry name" value="YlxH/NBP35"/>
</dbReference>
<dbReference type="InterPro" id="IPR050445">
    <property type="entry name" value="Bact_polysacc_biosynth/exp"/>
</dbReference>
<feature type="transmembrane region" description="Helical" evidence="9">
    <location>
        <begin position="39"/>
        <end position="59"/>
    </location>
</feature>
<keyword evidence="2" id="KW-1003">Cell membrane</keyword>
<evidence type="ECO:0000256" key="6">
    <source>
        <dbReference type="ARBA" id="ARBA00022989"/>
    </source>
</evidence>
<evidence type="ECO:0000313" key="11">
    <source>
        <dbReference type="EMBL" id="QOZ68138.1"/>
    </source>
</evidence>
<evidence type="ECO:0000256" key="9">
    <source>
        <dbReference type="SAM" id="Phobius"/>
    </source>
</evidence>
<dbReference type="Pfam" id="PF10609">
    <property type="entry name" value="ParA"/>
    <property type="match status" value="1"/>
</dbReference>
<dbReference type="RefSeq" id="WP_084334280.1">
    <property type="nucleotide sequence ID" value="NZ_AXAD01000002.1"/>
</dbReference>
<dbReference type="Proteomes" id="UP000594015">
    <property type="component" value="Chromosome"/>
</dbReference>
<dbReference type="PANTHER" id="PTHR32309">
    <property type="entry name" value="TYROSINE-PROTEIN KINASE"/>
    <property type="match status" value="1"/>
</dbReference>
<keyword evidence="4" id="KW-0547">Nucleotide-binding</keyword>
<dbReference type="InterPro" id="IPR005702">
    <property type="entry name" value="Wzc-like_C"/>
</dbReference>
<accession>A0AAE7TGR6</accession>
<sequence length="626" mass="67766">MLQQTTENWVNRDNTPPPEFRPAPIVSLPEVIAFIRRRLLMISLTCLATMGIAILYLIITVPTFTARAQLIVDSKVPTADAAAVATIVQSQIEIMKSDSIAIAVIEKLSLAEDPEFATGHGSGVISRMLGWSRPETKASAVRRTVELFERRLSAKRVGPTYLVELTFESRDPDRAAQILNAVAEKYITHQLDRTDLQDETWVKDRLSELSAQASAARKAFEDYSRNKKDAGESAATIDELAAAAESSKSAYDNFRLVLRKMEATRQLSSPVLVASLVSGASPPLRATWPKPRIVLGTSIVVGTLLGIAVGLLRDLMERGTRASWEAWKGLQLACIVAVPTVTSGDVWTKLTAVFSGRAQKKPTKSASLSGPVTSMRKDPMPSAMRAPTSPSLADRPRSRNIVRTASPIWTVTDAPQSRFAESLLEIKLAIDAMNRGGERNQVIGITSMQPSEGKSTVAAALALLMAQAGARVILLDCNLRNRSLSAELAPTASSGILDVMTGAASVSEATWTDSKSQLAFLPVGNSSRPIYASDVLASEKLSRLCQILRDAYEYVIVDLPAETSSMDVRAAAHLLDSLVLVVDAGRMNVGVVERARKICSDMDEIMLGVVLNKADVELVKRYGLRS</sequence>
<evidence type="ECO:0000313" key="12">
    <source>
        <dbReference type="Proteomes" id="UP000594015"/>
    </source>
</evidence>
<dbReference type="PANTHER" id="PTHR32309:SF13">
    <property type="entry name" value="FERRIC ENTEROBACTIN TRANSPORT PROTEIN FEPE"/>
    <property type="match status" value="1"/>
</dbReference>
<dbReference type="AlphaFoldDB" id="A0AAE7TGR6"/>
<dbReference type="GO" id="GO:0004713">
    <property type="term" value="F:protein tyrosine kinase activity"/>
    <property type="evidence" value="ECO:0007669"/>
    <property type="project" value="TreeGrafter"/>
</dbReference>
<dbReference type="InterPro" id="IPR027417">
    <property type="entry name" value="P-loop_NTPase"/>
</dbReference>
<dbReference type="Gene3D" id="3.40.50.300">
    <property type="entry name" value="P-loop containing nucleotide triphosphate hydrolases"/>
    <property type="match status" value="1"/>
</dbReference>
<evidence type="ECO:0000256" key="1">
    <source>
        <dbReference type="ARBA" id="ARBA00004651"/>
    </source>
</evidence>
<dbReference type="GO" id="GO:0005524">
    <property type="term" value="F:ATP binding"/>
    <property type="evidence" value="ECO:0007669"/>
    <property type="project" value="UniProtKB-KW"/>
</dbReference>
<comment type="subcellular location">
    <subcellularLocation>
        <location evidence="1">Cell membrane</location>
        <topology evidence="1">Multi-pass membrane protein</topology>
    </subcellularLocation>
</comment>
<evidence type="ECO:0000256" key="3">
    <source>
        <dbReference type="ARBA" id="ARBA00022692"/>
    </source>
</evidence>
<feature type="region of interest" description="Disordered" evidence="8">
    <location>
        <begin position="361"/>
        <end position="396"/>
    </location>
</feature>
<name>A0AAE7TGR6_9BRAD</name>
<dbReference type="KEGG" id="barh:WN72_18890"/>
<organism evidence="11 12">
    <name type="scientific">Bradyrhizobium arachidis</name>
    <dbReference type="NCBI Taxonomy" id="858423"/>
    <lineage>
        <taxon>Bacteria</taxon>
        <taxon>Pseudomonadati</taxon>
        <taxon>Pseudomonadota</taxon>
        <taxon>Alphaproteobacteria</taxon>
        <taxon>Hyphomicrobiales</taxon>
        <taxon>Nitrobacteraceae</taxon>
        <taxon>Bradyrhizobium</taxon>
    </lineage>
</organism>
<evidence type="ECO:0000256" key="4">
    <source>
        <dbReference type="ARBA" id="ARBA00022741"/>
    </source>
</evidence>
<evidence type="ECO:0000256" key="5">
    <source>
        <dbReference type="ARBA" id="ARBA00022840"/>
    </source>
</evidence>
<dbReference type="InterPro" id="IPR003856">
    <property type="entry name" value="LPS_length_determ_N"/>
</dbReference>
<evidence type="ECO:0000256" key="8">
    <source>
        <dbReference type="SAM" id="MobiDB-lite"/>
    </source>
</evidence>
<gene>
    <name evidence="11" type="ORF">WN72_18890</name>
</gene>
<proteinExistence type="predicted"/>
<evidence type="ECO:0000259" key="10">
    <source>
        <dbReference type="Pfam" id="PF02706"/>
    </source>
</evidence>
<feature type="domain" description="Polysaccharide chain length determinant N-terminal" evidence="10">
    <location>
        <begin position="27"/>
        <end position="108"/>
    </location>
</feature>
<protein>
    <recommendedName>
        <fullName evidence="10">Polysaccharide chain length determinant N-terminal domain-containing protein</fullName>
    </recommendedName>
</protein>
<keyword evidence="3 9" id="KW-0812">Transmembrane</keyword>
<keyword evidence="5" id="KW-0067">ATP-binding</keyword>
<dbReference type="Pfam" id="PF02706">
    <property type="entry name" value="Wzz"/>
    <property type="match status" value="1"/>
</dbReference>